<comment type="caution">
    <text evidence="1">The sequence shown here is derived from an EMBL/GenBank/DDBJ whole genome shotgun (WGS) entry which is preliminary data.</text>
</comment>
<evidence type="ECO:0000313" key="2">
    <source>
        <dbReference type="Proteomes" id="UP000265520"/>
    </source>
</evidence>
<dbReference type="AlphaFoldDB" id="A0A392TCM7"/>
<dbReference type="Proteomes" id="UP000265520">
    <property type="component" value="Unassembled WGS sequence"/>
</dbReference>
<protein>
    <submittedName>
        <fullName evidence="1">Uncharacterized protein</fullName>
    </submittedName>
</protein>
<proteinExistence type="predicted"/>
<accession>A0A392TCM7</accession>
<keyword evidence="2" id="KW-1185">Reference proteome</keyword>
<sequence length="50" mass="5621">AMQDVSTMSSIIVDQSIILLKWSSRDDQDVSTMSSIIVDQFPVHNHETSK</sequence>
<name>A0A392TCM7_9FABA</name>
<evidence type="ECO:0000313" key="1">
    <source>
        <dbReference type="EMBL" id="MCI58891.1"/>
    </source>
</evidence>
<reference evidence="1 2" key="1">
    <citation type="journal article" date="2018" name="Front. Plant Sci.">
        <title>Red Clover (Trifolium pratense) and Zigzag Clover (T. medium) - A Picture of Genomic Similarities and Differences.</title>
        <authorList>
            <person name="Dluhosova J."/>
            <person name="Istvanek J."/>
            <person name="Nedelnik J."/>
            <person name="Repkova J."/>
        </authorList>
    </citation>
    <scope>NUCLEOTIDE SEQUENCE [LARGE SCALE GENOMIC DNA]</scope>
    <source>
        <strain evidence="2">cv. 10/8</strain>
        <tissue evidence="1">Leaf</tissue>
    </source>
</reference>
<feature type="non-terminal residue" evidence="1">
    <location>
        <position position="1"/>
    </location>
</feature>
<organism evidence="1 2">
    <name type="scientific">Trifolium medium</name>
    <dbReference type="NCBI Taxonomy" id="97028"/>
    <lineage>
        <taxon>Eukaryota</taxon>
        <taxon>Viridiplantae</taxon>
        <taxon>Streptophyta</taxon>
        <taxon>Embryophyta</taxon>
        <taxon>Tracheophyta</taxon>
        <taxon>Spermatophyta</taxon>
        <taxon>Magnoliopsida</taxon>
        <taxon>eudicotyledons</taxon>
        <taxon>Gunneridae</taxon>
        <taxon>Pentapetalae</taxon>
        <taxon>rosids</taxon>
        <taxon>fabids</taxon>
        <taxon>Fabales</taxon>
        <taxon>Fabaceae</taxon>
        <taxon>Papilionoideae</taxon>
        <taxon>50 kb inversion clade</taxon>
        <taxon>NPAAA clade</taxon>
        <taxon>Hologalegina</taxon>
        <taxon>IRL clade</taxon>
        <taxon>Trifolieae</taxon>
        <taxon>Trifolium</taxon>
    </lineage>
</organism>
<dbReference type="EMBL" id="LXQA010553495">
    <property type="protein sequence ID" value="MCI58891.1"/>
    <property type="molecule type" value="Genomic_DNA"/>
</dbReference>